<gene>
    <name evidence="2" type="ORF">GCM10007939_15250</name>
</gene>
<feature type="domain" description="HTH arsR-type" evidence="1">
    <location>
        <begin position="1"/>
        <end position="90"/>
    </location>
</feature>
<dbReference type="PRINTS" id="PR00778">
    <property type="entry name" value="HTHARSR"/>
</dbReference>
<comment type="caution">
    <text evidence="2">The sequence shown here is derived from an EMBL/GenBank/DDBJ whole genome shotgun (WGS) entry which is preliminary data.</text>
</comment>
<dbReference type="Gene3D" id="1.10.10.10">
    <property type="entry name" value="Winged helix-like DNA-binding domain superfamily/Winged helix DNA-binding domain"/>
    <property type="match status" value="1"/>
</dbReference>
<evidence type="ECO:0000313" key="3">
    <source>
        <dbReference type="Proteomes" id="UP001156694"/>
    </source>
</evidence>
<organism evidence="2 3">
    <name type="scientific">Amylibacter marinus</name>
    <dbReference type="NCBI Taxonomy" id="1475483"/>
    <lineage>
        <taxon>Bacteria</taxon>
        <taxon>Pseudomonadati</taxon>
        <taxon>Pseudomonadota</taxon>
        <taxon>Alphaproteobacteria</taxon>
        <taxon>Rhodobacterales</taxon>
        <taxon>Paracoccaceae</taxon>
        <taxon>Amylibacter</taxon>
    </lineage>
</organism>
<accession>A0ABQ5VVE9</accession>
<protein>
    <submittedName>
        <fullName evidence="2">Transcriptional regulator</fullName>
    </submittedName>
</protein>
<dbReference type="InterPro" id="IPR001845">
    <property type="entry name" value="HTH_ArsR_DNA-bd_dom"/>
</dbReference>
<dbReference type="CDD" id="cd00090">
    <property type="entry name" value="HTH_ARSR"/>
    <property type="match status" value="1"/>
</dbReference>
<dbReference type="Proteomes" id="UP001156694">
    <property type="component" value="Unassembled WGS sequence"/>
</dbReference>
<keyword evidence="3" id="KW-1185">Reference proteome</keyword>
<sequence length="105" mass="12014">MQDNIATFKALGDPTRQQILGLLAREELTIAEVASKFDMTRAGVKKHMILLERGNLISVTPRGRERLNRLNPEGFRAITDWLGFFDNFWDEKLNALANVIKDENK</sequence>
<reference evidence="3" key="1">
    <citation type="journal article" date="2019" name="Int. J. Syst. Evol. Microbiol.">
        <title>The Global Catalogue of Microorganisms (GCM) 10K type strain sequencing project: providing services to taxonomists for standard genome sequencing and annotation.</title>
        <authorList>
            <consortium name="The Broad Institute Genomics Platform"/>
            <consortium name="The Broad Institute Genome Sequencing Center for Infectious Disease"/>
            <person name="Wu L."/>
            <person name="Ma J."/>
        </authorList>
    </citation>
    <scope>NUCLEOTIDE SEQUENCE [LARGE SCALE GENOMIC DNA]</scope>
    <source>
        <strain evidence="3">NBRC 110140</strain>
    </source>
</reference>
<evidence type="ECO:0000259" key="1">
    <source>
        <dbReference type="PROSITE" id="PS50987"/>
    </source>
</evidence>
<dbReference type="Pfam" id="PF12840">
    <property type="entry name" value="HTH_20"/>
    <property type="match status" value="1"/>
</dbReference>
<dbReference type="PROSITE" id="PS50987">
    <property type="entry name" value="HTH_ARSR_2"/>
    <property type="match status" value="1"/>
</dbReference>
<dbReference type="EMBL" id="BSNN01000004">
    <property type="protein sequence ID" value="GLQ35242.1"/>
    <property type="molecule type" value="Genomic_DNA"/>
</dbReference>
<dbReference type="PANTHER" id="PTHR38600">
    <property type="entry name" value="TRANSCRIPTIONAL REGULATORY PROTEIN"/>
    <property type="match status" value="1"/>
</dbReference>
<proteinExistence type="predicted"/>
<dbReference type="InterPro" id="IPR036388">
    <property type="entry name" value="WH-like_DNA-bd_sf"/>
</dbReference>
<dbReference type="SMART" id="SM00418">
    <property type="entry name" value="HTH_ARSR"/>
    <property type="match status" value="1"/>
</dbReference>
<dbReference type="SUPFAM" id="SSF46785">
    <property type="entry name" value="Winged helix' DNA-binding domain"/>
    <property type="match status" value="1"/>
</dbReference>
<dbReference type="PANTHER" id="PTHR38600:SF1">
    <property type="entry name" value="TRANSCRIPTIONAL REGULATORY PROTEIN"/>
    <property type="match status" value="1"/>
</dbReference>
<dbReference type="NCBIfam" id="NF033788">
    <property type="entry name" value="HTH_metalloreg"/>
    <property type="match status" value="1"/>
</dbReference>
<name>A0ABQ5VVE9_9RHOB</name>
<dbReference type="InterPro" id="IPR036390">
    <property type="entry name" value="WH_DNA-bd_sf"/>
</dbReference>
<dbReference type="RefSeq" id="WP_284377442.1">
    <property type="nucleotide sequence ID" value="NZ_BSNN01000004.1"/>
</dbReference>
<dbReference type="InterPro" id="IPR011991">
    <property type="entry name" value="ArsR-like_HTH"/>
</dbReference>
<evidence type="ECO:0000313" key="2">
    <source>
        <dbReference type="EMBL" id="GLQ35242.1"/>
    </source>
</evidence>